<dbReference type="Proteomes" id="UP000034917">
    <property type="component" value="Unassembled WGS sequence"/>
</dbReference>
<protein>
    <recommendedName>
        <fullName evidence="3">Transglycosylase SLT domain-containing protein</fullName>
    </recommendedName>
</protein>
<evidence type="ECO:0000313" key="2">
    <source>
        <dbReference type="Proteomes" id="UP000034917"/>
    </source>
</evidence>
<dbReference type="AlphaFoldDB" id="A0A0G0G4D9"/>
<comment type="caution">
    <text evidence="1">The sequence shown here is derived from an EMBL/GenBank/DDBJ whole genome shotgun (WGS) entry which is preliminary data.</text>
</comment>
<reference evidence="1 2" key="1">
    <citation type="journal article" date="2015" name="Nature">
        <title>rRNA introns, odd ribosomes, and small enigmatic genomes across a large radiation of phyla.</title>
        <authorList>
            <person name="Brown C.T."/>
            <person name="Hug L.A."/>
            <person name="Thomas B.C."/>
            <person name="Sharon I."/>
            <person name="Castelle C.J."/>
            <person name="Singh A."/>
            <person name="Wilkins M.J."/>
            <person name="Williams K.H."/>
            <person name="Banfield J.F."/>
        </authorList>
    </citation>
    <scope>NUCLEOTIDE SEQUENCE [LARGE SCALE GENOMIC DNA]</scope>
</reference>
<gene>
    <name evidence="1" type="ORF">US40_C0004G0028</name>
</gene>
<evidence type="ECO:0000313" key="1">
    <source>
        <dbReference type="EMBL" id="KKQ25993.1"/>
    </source>
</evidence>
<name>A0A0G0G4D9_9BACT</name>
<evidence type="ECO:0008006" key="3">
    <source>
        <dbReference type="Google" id="ProtNLM"/>
    </source>
</evidence>
<accession>A0A0G0G4D9</accession>
<organism evidence="1 2">
    <name type="scientific">Candidatus Roizmanbacteria bacterium GW2011_GWC2_37_13</name>
    <dbReference type="NCBI Taxonomy" id="1618486"/>
    <lineage>
        <taxon>Bacteria</taxon>
        <taxon>Candidatus Roizmaniibacteriota</taxon>
    </lineage>
</organism>
<sequence length="326" mass="35730">MTPGKMTRILSNLSNLWTGQDLSLQSQLNNGNNSFNLPTGFVRPIDIVTDDFREIPNQIISRFSPTPAVSPPKASATGGVLMKAGPTPTKFIQPTKIPKPTRPPDVFPIDPSLARYGKTTDEVFTYASQKTCVPKEVLRSIAAIESGGFFDVVDPKYFLLYNSENWWNSQFLTEERRACSGYDYDNGSGIIPSDSKYAGHNCHSDGSTGPNSYIWGPMQVTGTEQTKFASQVKSAVGGGSKKIDRRIILDAILIVGFVSKQNVNPTSCTNWTAQQVAKAACGYYGSCGFKDGTYYCNTFCRNYKTYGGKTDCQGAVNQMQDNCWGQ</sequence>
<dbReference type="EMBL" id="LBSV01000004">
    <property type="protein sequence ID" value="KKQ25993.1"/>
    <property type="molecule type" value="Genomic_DNA"/>
</dbReference>
<proteinExistence type="predicted"/>